<protein>
    <recommendedName>
        <fullName evidence="2">C-type lectin domain-containing protein</fullName>
    </recommendedName>
</protein>
<keyword evidence="4" id="KW-1185">Reference proteome</keyword>
<evidence type="ECO:0000256" key="1">
    <source>
        <dbReference type="SAM" id="Phobius"/>
    </source>
</evidence>
<dbReference type="Proteomes" id="UP001159428">
    <property type="component" value="Unassembled WGS sequence"/>
</dbReference>
<proteinExistence type="predicted"/>
<comment type="caution">
    <text evidence="3">The sequence shown here is derived from an EMBL/GenBank/DDBJ whole genome shotgun (WGS) entry which is preliminary data.</text>
</comment>
<keyword evidence="1" id="KW-0812">Transmembrane</keyword>
<dbReference type="Gene3D" id="3.10.100.10">
    <property type="entry name" value="Mannose-Binding Protein A, subunit A"/>
    <property type="match status" value="1"/>
</dbReference>
<dbReference type="InterPro" id="IPR016187">
    <property type="entry name" value="CTDL_fold"/>
</dbReference>
<sequence length="336" mass="37844">METEQEWKFIKNAIQNREGSEYGEWFIGLEMNITTRNWTWVNGKSLTIDKWEKSSPYSNDFYGLIHEEFPLGFKGSFSTIEGDVQRGWICEKESDNCQGVCFLHPVPRSTNPPGTTTVTKIVATKGKTSTERDIAAVSGSSTTAFIPTTVITDDNCYSSSDKVMIIAASSAAVFFVVLIILVAFMNQRDFQDGFPLITLNDCAQPSFSARNETKNDRLQSQPSVQREGVYTALCPQSMMTPEGNGSRTYASLNESTRKAENIEYENLLPAHGFQRKRFIPWEDVRNELSPESMMAPEGEGSRTYTSTWEDSDIDYVNQIPNPEYVNEIPSPEYVNV</sequence>
<dbReference type="SUPFAM" id="SSF56436">
    <property type="entry name" value="C-type lectin-like"/>
    <property type="match status" value="1"/>
</dbReference>
<accession>A0AAU9WUD4</accession>
<feature type="transmembrane region" description="Helical" evidence="1">
    <location>
        <begin position="163"/>
        <end position="184"/>
    </location>
</feature>
<dbReference type="CDD" id="cd00037">
    <property type="entry name" value="CLECT"/>
    <property type="match status" value="1"/>
</dbReference>
<dbReference type="InterPro" id="IPR016186">
    <property type="entry name" value="C-type_lectin-like/link_sf"/>
</dbReference>
<reference evidence="3 4" key="1">
    <citation type="submission" date="2022-05" db="EMBL/GenBank/DDBJ databases">
        <authorList>
            <consortium name="Genoscope - CEA"/>
            <person name="William W."/>
        </authorList>
    </citation>
    <scope>NUCLEOTIDE SEQUENCE [LARGE SCALE GENOMIC DNA]</scope>
</reference>
<dbReference type="InterPro" id="IPR001304">
    <property type="entry name" value="C-type_lectin-like"/>
</dbReference>
<feature type="domain" description="C-type lectin" evidence="2">
    <location>
        <begin position="1"/>
        <end position="91"/>
    </location>
</feature>
<keyword evidence="1" id="KW-1133">Transmembrane helix</keyword>
<evidence type="ECO:0000313" key="3">
    <source>
        <dbReference type="EMBL" id="CAH3126233.1"/>
    </source>
</evidence>
<gene>
    <name evidence="3" type="ORF">PMEA_00011997</name>
</gene>
<dbReference type="AlphaFoldDB" id="A0AAU9WUD4"/>
<name>A0AAU9WUD4_9CNID</name>
<dbReference type="EMBL" id="CALNXJ010000021">
    <property type="protein sequence ID" value="CAH3126233.1"/>
    <property type="molecule type" value="Genomic_DNA"/>
</dbReference>
<organism evidence="3 4">
    <name type="scientific">Pocillopora meandrina</name>
    <dbReference type="NCBI Taxonomy" id="46732"/>
    <lineage>
        <taxon>Eukaryota</taxon>
        <taxon>Metazoa</taxon>
        <taxon>Cnidaria</taxon>
        <taxon>Anthozoa</taxon>
        <taxon>Hexacorallia</taxon>
        <taxon>Scleractinia</taxon>
        <taxon>Astrocoeniina</taxon>
        <taxon>Pocilloporidae</taxon>
        <taxon>Pocillopora</taxon>
    </lineage>
</organism>
<evidence type="ECO:0000259" key="2">
    <source>
        <dbReference type="PROSITE" id="PS50041"/>
    </source>
</evidence>
<keyword evidence="1" id="KW-0472">Membrane</keyword>
<dbReference type="PROSITE" id="PS50041">
    <property type="entry name" value="C_TYPE_LECTIN_2"/>
    <property type="match status" value="1"/>
</dbReference>
<evidence type="ECO:0000313" key="4">
    <source>
        <dbReference type="Proteomes" id="UP001159428"/>
    </source>
</evidence>